<evidence type="ECO:0000313" key="6">
    <source>
        <dbReference type="EMBL" id="UYF74311.1"/>
    </source>
</evidence>
<keyword evidence="2" id="KW-1003">Cell membrane</keyword>
<keyword evidence="4" id="KW-1133">Transmembrane helix</keyword>
<keyword evidence="5" id="KW-0472">Membrane</keyword>
<evidence type="ECO:0000256" key="3">
    <source>
        <dbReference type="ARBA" id="ARBA00022692"/>
    </source>
</evidence>
<dbReference type="AlphaFoldDB" id="A0A3G9G2A9"/>
<dbReference type="InterPro" id="IPR001123">
    <property type="entry name" value="LeuE-type"/>
</dbReference>
<dbReference type="PANTHER" id="PTHR30086">
    <property type="entry name" value="ARGININE EXPORTER PROTEIN ARGO"/>
    <property type="match status" value="1"/>
</dbReference>
<organism evidence="6 7">
    <name type="scientific">Acinetobacter ursingii</name>
    <dbReference type="NCBI Taxonomy" id="108980"/>
    <lineage>
        <taxon>Bacteria</taxon>
        <taxon>Pseudomonadati</taxon>
        <taxon>Pseudomonadota</taxon>
        <taxon>Gammaproteobacteria</taxon>
        <taxon>Moraxellales</taxon>
        <taxon>Moraxellaceae</taxon>
        <taxon>Acinetobacter</taxon>
    </lineage>
</organism>
<evidence type="ECO:0000256" key="2">
    <source>
        <dbReference type="ARBA" id="ARBA00022475"/>
    </source>
</evidence>
<sequence>MELFLAIAVTHFVALLSPGPDFFLILTTLLARNKKAAQQVCLGIALGNALILWVVFSSWYLLGKIDHSTLKYLKWGGACYLFYLSFLCLRHAHAKIEIYQTESSQYSSFSALRQLLLGLQSSLLNPKNILFYSSLTLLVSEKFNVYQKITISVWMVMVVLIWNLFLLRLLSHERWMVALRSHSKWLYYLSGLSFVGFASLLMLTPS</sequence>
<protein>
    <submittedName>
        <fullName evidence="6">LysE family translocator</fullName>
    </submittedName>
</protein>
<evidence type="ECO:0000313" key="7">
    <source>
        <dbReference type="Proteomes" id="UP001164081"/>
    </source>
</evidence>
<comment type="subcellular location">
    <subcellularLocation>
        <location evidence="1">Cell membrane</location>
        <topology evidence="1">Multi-pass membrane protein</topology>
    </subcellularLocation>
</comment>
<dbReference type="RefSeq" id="WP_004989576.1">
    <property type="nucleotide sequence ID" value="NZ_AP018824.1"/>
</dbReference>
<keyword evidence="3" id="KW-0812">Transmembrane</keyword>
<reference evidence="6" key="1">
    <citation type="journal article" date="2022" name="J Glob Antimicrob Resist">
        <title>Comparative analysis of IMP-4- and OXA-58-containing plasmids of three carbapenemase-producing Acinetobacter ursingii strains in the Netherlands.</title>
        <authorList>
            <person name="Hendrickx A.P.A."/>
            <person name="Schade R.P."/>
            <person name="Landman F."/>
            <person name="Bosch T."/>
            <person name="Schouls L.M."/>
            <person name="van Dijk K."/>
        </authorList>
    </citation>
    <scope>NUCLEOTIDE SEQUENCE</scope>
    <source>
        <strain evidence="6">RIVM_C010761</strain>
    </source>
</reference>
<dbReference type="Pfam" id="PF01810">
    <property type="entry name" value="LysE"/>
    <property type="match status" value="1"/>
</dbReference>
<evidence type="ECO:0000256" key="5">
    <source>
        <dbReference type="ARBA" id="ARBA00023136"/>
    </source>
</evidence>
<evidence type="ECO:0000256" key="4">
    <source>
        <dbReference type="ARBA" id="ARBA00022989"/>
    </source>
</evidence>
<name>A0A3G9G2A9_9GAMM</name>
<accession>A0A3G9G2A9</accession>
<dbReference type="GO" id="GO:0005886">
    <property type="term" value="C:plasma membrane"/>
    <property type="evidence" value="ECO:0007669"/>
    <property type="project" value="UniProtKB-SubCell"/>
</dbReference>
<dbReference type="GO" id="GO:0015171">
    <property type="term" value="F:amino acid transmembrane transporter activity"/>
    <property type="evidence" value="ECO:0007669"/>
    <property type="project" value="TreeGrafter"/>
</dbReference>
<proteinExistence type="predicted"/>
<evidence type="ECO:0000256" key="1">
    <source>
        <dbReference type="ARBA" id="ARBA00004651"/>
    </source>
</evidence>
<dbReference type="PANTHER" id="PTHR30086:SF17">
    <property type="entry name" value="LYSE FAMILY TRANSLOCATOR"/>
    <property type="match status" value="1"/>
</dbReference>
<dbReference type="EMBL" id="CP089044">
    <property type="protein sequence ID" value="UYF74311.1"/>
    <property type="molecule type" value="Genomic_DNA"/>
</dbReference>
<dbReference type="Proteomes" id="UP001164081">
    <property type="component" value="Chromosome"/>
</dbReference>
<gene>
    <name evidence="6" type="ORF">LSO58_10600</name>
</gene>